<feature type="compositionally biased region" description="Polar residues" evidence="1">
    <location>
        <begin position="418"/>
        <end position="428"/>
    </location>
</feature>
<dbReference type="Proteomes" id="UP000694850">
    <property type="component" value="Unplaced"/>
</dbReference>
<dbReference type="RefSeq" id="XP_007937162.1">
    <property type="nucleotide sequence ID" value="XM_007938971.1"/>
</dbReference>
<sequence>MLTALAPPALLGFPGRLPAAPARRQDSSDSSGSYHTAPGSPEPPDFGPDAEGPASWPKVAPAPGAGAQPRLSVSAQNSRQQHRLVSGFQRGPGSGPLPLQPQLRTLPSGEMEVIFNAGPLFSSSDVADREVQQLTAQAFRSLSPPRPATPAPDPPQPQAPDPLQPQAPDGGARWATYLELRAHGPSPTAPAQFECVEVALEERVAPAKSRTVPKRQIELRPRPQSPPRAASAQHPRLLLRTGSLDESLGRLQAAAGLVQTALARKLCPAPPAQSTTTSSARQEPATQETARSAQGVLEEARFRPPRVHDGCASARAPRPWPSLRERAIRRDKPAPGTEPLGPVSSSIFLQSEEKIQEAHHRAPKTQFPREITDPARSLPFQVKPRSPSPPWEAPNWAMRGSRCPPPQALSLWDPAVQSVKSPSVPEASNTKDNRNPAVEETVSRGSPSPPTVSRWNQGVARTKSPSLKAPSLWEVPHPAVRDTVTRRGSPSPPALPPWEAPDQSIEEPWSPSPQETWPPTVQRSSRASTQEALNGVAQEEQAQSTPSTSSSPGTPDLTEAQSLSTQEIPDPAFPGTQPSPEFAASEPHHGLLVSSLNAEERPEALGPGEEASGRQRVAIPRPRDVRKMVKTTYAPSFPARTPGLGLPVSPAHPHVKEDGTSKTQELETLKSPAQAHYTSIFLKDFLPVVSHPYEPPGPSPSFNTVSRDPSQPNGVPRRRAENNTAKPFARTEIRLPGALALCRRPDRTPAVQVHVLGGDNPDAEQPQPLVPDGEGRISPPGGARTSPQRSPVEPLGTHPLRPPSPSSPQAHPSSGPGVSPKLETPSAAHEPAAAIQPPLSRETQALASRTAPAQPRAASAPPMDRPPEGFSQGARRPPGAAHLGKVLVDPESGRYYYVEAPRQPRLRLLFDPESGQYVEVLLPPSPLGPPRQVYSPLALGPSLYPPAYGPVSGLSLRSSPGLPALSSPQLPWASEVGPLDRMYYLPVSGAPSPAPPLLLCAPPSNSGPAQEGKDSLFPV</sequence>
<evidence type="ECO:0000313" key="4">
    <source>
        <dbReference type="RefSeq" id="XP_007937162.1"/>
    </source>
</evidence>
<dbReference type="OrthoDB" id="9933339at2759"/>
<feature type="region of interest" description="Disordered" evidence="1">
    <location>
        <begin position="204"/>
        <end position="236"/>
    </location>
</feature>
<evidence type="ECO:0000313" key="3">
    <source>
        <dbReference type="Proteomes" id="UP000694850"/>
    </source>
</evidence>
<dbReference type="GO" id="GO:0005654">
    <property type="term" value="C:nucleoplasm"/>
    <property type="evidence" value="ECO:0007669"/>
    <property type="project" value="TreeGrafter"/>
</dbReference>
<evidence type="ECO:0000259" key="2">
    <source>
        <dbReference type="Pfam" id="PF15232"/>
    </source>
</evidence>
<organism evidence="3 4">
    <name type="scientific">Orycteropus afer afer</name>
    <dbReference type="NCBI Taxonomy" id="1230840"/>
    <lineage>
        <taxon>Eukaryota</taxon>
        <taxon>Metazoa</taxon>
        <taxon>Chordata</taxon>
        <taxon>Craniata</taxon>
        <taxon>Vertebrata</taxon>
        <taxon>Euteleostomi</taxon>
        <taxon>Mammalia</taxon>
        <taxon>Eutheria</taxon>
        <taxon>Afrotheria</taxon>
        <taxon>Tubulidentata</taxon>
        <taxon>Orycteropodidae</taxon>
        <taxon>Orycteropus</taxon>
    </lineage>
</organism>
<reference evidence="4" key="1">
    <citation type="submission" date="2025-08" db="UniProtKB">
        <authorList>
            <consortium name="RefSeq"/>
        </authorList>
    </citation>
    <scope>IDENTIFICATION</scope>
</reference>
<keyword evidence="3" id="KW-1185">Reference proteome</keyword>
<dbReference type="PANTHER" id="PTHR33775">
    <property type="entry name" value="CARDIAC-ENRICHED FHL2-INTERACTING PROTEIN-RELATED"/>
    <property type="match status" value="1"/>
</dbReference>
<feature type="compositionally biased region" description="Pro residues" evidence="1">
    <location>
        <begin position="490"/>
        <end position="499"/>
    </location>
</feature>
<evidence type="ECO:0000256" key="1">
    <source>
        <dbReference type="SAM" id="MobiDB-lite"/>
    </source>
</evidence>
<feature type="region of interest" description="Disordered" evidence="1">
    <location>
        <begin position="135"/>
        <end position="173"/>
    </location>
</feature>
<feature type="region of interest" description="Disordered" evidence="1">
    <location>
        <begin position="355"/>
        <end position="668"/>
    </location>
</feature>
<feature type="region of interest" description="Disordered" evidence="1">
    <location>
        <begin position="268"/>
        <end position="326"/>
    </location>
</feature>
<feature type="domain" description="DUF4585" evidence="2">
    <location>
        <begin position="880"/>
        <end position="945"/>
    </location>
</feature>
<feature type="compositionally biased region" description="Low complexity" evidence="1">
    <location>
        <begin position="544"/>
        <end position="555"/>
    </location>
</feature>
<feature type="compositionally biased region" description="Polar residues" evidence="1">
    <location>
        <begin position="700"/>
        <end position="713"/>
    </location>
</feature>
<feature type="region of interest" description="Disordered" evidence="1">
    <location>
        <begin position="751"/>
        <end position="886"/>
    </location>
</feature>
<dbReference type="AlphaFoldDB" id="A0A8B6ZPY2"/>
<feature type="compositionally biased region" description="Low complexity" evidence="1">
    <location>
        <begin position="847"/>
        <end position="862"/>
    </location>
</feature>
<proteinExistence type="predicted"/>
<feature type="compositionally biased region" description="Polar residues" evidence="1">
    <location>
        <begin position="272"/>
        <end position="292"/>
    </location>
</feature>
<dbReference type="Pfam" id="PF15232">
    <property type="entry name" value="DUF4585"/>
    <property type="match status" value="1"/>
</dbReference>
<feature type="compositionally biased region" description="Basic and acidic residues" evidence="1">
    <location>
        <begin position="298"/>
        <end position="309"/>
    </location>
</feature>
<feature type="region of interest" description="Disordered" evidence="1">
    <location>
        <begin position="998"/>
        <end position="1019"/>
    </location>
</feature>
<gene>
    <name evidence="4" type="primary">PROB1</name>
</gene>
<feature type="region of interest" description="Disordered" evidence="1">
    <location>
        <begin position="688"/>
        <end position="736"/>
    </location>
</feature>
<feature type="compositionally biased region" description="Pro residues" evidence="1">
    <location>
        <begin position="144"/>
        <end position="165"/>
    </location>
</feature>
<feature type="region of interest" description="Disordered" evidence="1">
    <location>
        <begin position="1"/>
        <end position="105"/>
    </location>
</feature>
<feature type="compositionally biased region" description="Polar residues" evidence="1">
    <location>
        <begin position="443"/>
        <end position="456"/>
    </location>
</feature>
<dbReference type="CTD" id="389333"/>
<feature type="compositionally biased region" description="Low complexity" evidence="1">
    <location>
        <begin position="227"/>
        <end position="236"/>
    </location>
</feature>
<feature type="compositionally biased region" description="Low complexity" evidence="1">
    <location>
        <begin position="807"/>
        <end position="816"/>
    </location>
</feature>
<protein>
    <submittedName>
        <fullName evidence="4">Proline-rich basic protein 1</fullName>
    </submittedName>
</protein>
<dbReference type="InterPro" id="IPR052303">
    <property type="entry name" value="CEFIP"/>
</dbReference>
<feature type="compositionally biased region" description="Low complexity" evidence="1">
    <location>
        <begin position="96"/>
        <end position="105"/>
    </location>
</feature>
<feature type="compositionally biased region" description="Polar residues" evidence="1">
    <location>
        <begin position="512"/>
        <end position="532"/>
    </location>
</feature>
<name>A0A8B6ZPY2_ORYAF</name>
<feature type="compositionally biased region" description="Basic and acidic residues" evidence="1">
    <location>
        <begin position="654"/>
        <end position="668"/>
    </location>
</feature>
<dbReference type="PANTHER" id="PTHR33775:SF1">
    <property type="entry name" value="PROLINE-RICH BASIC PROTEIN 1"/>
    <property type="match status" value="1"/>
</dbReference>
<dbReference type="InterPro" id="IPR027838">
    <property type="entry name" value="DUF4585"/>
</dbReference>
<accession>A0A8B6ZPY2</accession>
<dbReference type="GeneID" id="103195419"/>